<keyword evidence="3" id="KW-0328">Glycosyltransferase</keyword>
<evidence type="ECO:0000256" key="3">
    <source>
        <dbReference type="ARBA" id="ARBA00022676"/>
    </source>
</evidence>
<feature type="transmembrane region" description="Helical" evidence="8">
    <location>
        <begin position="246"/>
        <end position="272"/>
    </location>
</feature>
<sequence>MKKKLYYDSKYFQDRDYLDLHIAESLYLIIKENNFKRILDVGCGTGKLVNYLSKKGYEAHGCDISEAAVKLALRTNKKGTIKKTSATRLPYKNNSIDLISAISTIEHLTRNDVGKFLEEAYRVLKPNGIIFLITPNFNSPLRYLKSSDWFGYSDPTHTTYFTPKSLTRLLAKHHFSNIKSRFKSVYNIPTDFHLPKQLHNLPMPIKNVFNYLMVSFPLANYRDSFWIKATKTTSQRSNDPNENRSWYIILSVIVFLGLSLRIIGILNAPVLFDEAHQILLSRSKDLILSIRVGFDAHPPTNVIILTFWQFLSKNLTFTRIPSLFFGTAAIACIGIFAKKLFDKKTGHIAALLMAVSPAQIYYSSIARMYSLAVLESIFLTYLLICVIQKTKKLHVLAIPILIGMYTHFFFAIYLMVSNLYLFLKAWNNPTFLKKLFKFNLVIFFLFLPAIILVLMSKRSFPVPLNIPLKLPLFYISPFFPWEWISTLNPIHPRNLEIFSITFLILSASFALILMLSIFKFFTSKKVSPLLFIYILTPLLIFAFSYAFFRIAAVRSFVIFSPLFFLIISAFISNLKKTYRIFTLSALVILTIVFLITYFKKNYGQNDLSRQVYSNFNKEDIIVYNDFVLFLPTKIVEPNGDQKLAALDYLKTNPEEVKVFGLKETNVQDLPKNKKVWFVFRPTNLASYDKVASGFETSMKKDYRQSKKLNYDNLQVILYEPKDF</sequence>
<evidence type="ECO:0008006" key="13">
    <source>
        <dbReference type="Google" id="ProtNLM"/>
    </source>
</evidence>
<feature type="transmembrane region" description="Helical" evidence="8">
    <location>
        <begin position="554"/>
        <end position="571"/>
    </location>
</feature>
<feature type="transmembrane region" description="Helical" evidence="8">
    <location>
        <begin position="497"/>
        <end position="518"/>
    </location>
</feature>
<feature type="transmembrane region" description="Helical" evidence="8">
    <location>
        <begin position="368"/>
        <end position="387"/>
    </location>
</feature>
<gene>
    <name evidence="11" type="ORF">UT84_C0019G0007</name>
</gene>
<dbReference type="InterPro" id="IPR038731">
    <property type="entry name" value="RgtA/B/C-like"/>
</dbReference>
<proteinExistence type="predicted"/>
<evidence type="ECO:0000256" key="1">
    <source>
        <dbReference type="ARBA" id="ARBA00004651"/>
    </source>
</evidence>
<evidence type="ECO:0000256" key="2">
    <source>
        <dbReference type="ARBA" id="ARBA00022475"/>
    </source>
</evidence>
<feature type="transmembrane region" description="Helical" evidence="8">
    <location>
        <begin position="578"/>
        <end position="598"/>
    </location>
</feature>
<dbReference type="PANTHER" id="PTHR33908:SF11">
    <property type="entry name" value="MEMBRANE PROTEIN"/>
    <property type="match status" value="1"/>
</dbReference>
<dbReference type="SUPFAM" id="SSF53335">
    <property type="entry name" value="S-adenosyl-L-methionine-dependent methyltransferases"/>
    <property type="match status" value="1"/>
</dbReference>
<keyword evidence="2" id="KW-1003">Cell membrane</keyword>
<feature type="transmembrane region" description="Helical" evidence="8">
    <location>
        <begin position="344"/>
        <end position="362"/>
    </location>
</feature>
<protein>
    <recommendedName>
        <fullName evidence="13">Methyltransferase type 11 domain-containing protein</fullName>
    </recommendedName>
</protein>
<dbReference type="CDD" id="cd02440">
    <property type="entry name" value="AdoMet_MTases"/>
    <property type="match status" value="1"/>
</dbReference>
<feature type="transmembrane region" description="Helical" evidence="8">
    <location>
        <begin position="394"/>
        <end position="416"/>
    </location>
</feature>
<feature type="transmembrane region" description="Helical" evidence="8">
    <location>
        <begin position="530"/>
        <end position="548"/>
    </location>
</feature>
<dbReference type="GO" id="GO:0009103">
    <property type="term" value="P:lipopolysaccharide biosynthetic process"/>
    <property type="evidence" value="ECO:0007669"/>
    <property type="project" value="UniProtKB-ARBA"/>
</dbReference>
<evidence type="ECO:0000256" key="7">
    <source>
        <dbReference type="ARBA" id="ARBA00023136"/>
    </source>
</evidence>
<dbReference type="Pfam" id="PF08241">
    <property type="entry name" value="Methyltransf_11"/>
    <property type="match status" value="1"/>
</dbReference>
<dbReference type="Proteomes" id="UP000034531">
    <property type="component" value="Unassembled WGS sequence"/>
</dbReference>
<feature type="domain" description="Methyltransferase type 11" evidence="9">
    <location>
        <begin position="39"/>
        <end position="131"/>
    </location>
</feature>
<comment type="caution">
    <text evidence="11">The sequence shown here is derived from an EMBL/GenBank/DDBJ whole genome shotgun (WGS) entry which is preliminary data.</text>
</comment>
<comment type="subcellular location">
    <subcellularLocation>
        <location evidence="1">Cell membrane</location>
        <topology evidence="1">Multi-pass membrane protein</topology>
    </subcellularLocation>
</comment>
<dbReference type="GO" id="GO:0005886">
    <property type="term" value="C:plasma membrane"/>
    <property type="evidence" value="ECO:0007669"/>
    <property type="project" value="UniProtKB-SubCell"/>
</dbReference>
<feature type="transmembrane region" description="Helical" evidence="8">
    <location>
        <begin position="320"/>
        <end position="337"/>
    </location>
</feature>
<feature type="transmembrane region" description="Helical" evidence="8">
    <location>
        <begin position="436"/>
        <end position="454"/>
    </location>
</feature>
<dbReference type="InterPro" id="IPR029063">
    <property type="entry name" value="SAM-dependent_MTases_sf"/>
</dbReference>
<dbReference type="EMBL" id="LBYI01000019">
    <property type="protein sequence ID" value="KKR49802.1"/>
    <property type="molecule type" value="Genomic_DNA"/>
</dbReference>
<evidence type="ECO:0000256" key="8">
    <source>
        <dbReference type="SAM" id="Phobius"/>
    </source>
</evidence>
<keyword evidence="6 8" id="KW-1133">Transmembrane helix</keyword>
<evidence type="ECO:0000313" key="12">
    <source>
        <dbReference type="Proteomes" id="UP000034531"/>
    </source>
</evidence>
<dbReference type="Pfam" id="PF13231">
    <property type="entry name" value="PMT_2"/>
    <property type="match status" value="1"/>
</dbReference>
<evidence type="ECO:0000256" key="5">
    <source>
        <dbReference type="ARBA" id="ARBA00022692"/>
    </source>
</evidence>
<accession>A0A0G0UI09</accession>
<evidence type="ECO:0000256" key="4">
    <source>
        <dbReference type="ARBA" id="ARBA00022679"/>
    </source>
</evidence>
<name>A0A0G0UI09_9BACT</name>
<dbReference type="PANTHER" id="PTHR33908">
    <property type="entry name" value="MANNOSYLTRANSFERASE YKCB-RELATED"/>
    <property type="match status" value="1"/>
</dbReference>
<dbReference type="AlphaFoldDB" id="A0A0G0UI09"/>
<dbReference type="GO" id="GO:0008757">
    <property type="term" value="F:S-adenosylmethionine-dependent methyltransferase activity"/>
    <property type="evidence" value="ECO:0007669"/>
    <property type="project" value="InterPro"/>
</dbReference>
<dbReference type="GO" id="GO:0016763">
    <property type="term" value="F:pentosyltransferase activity"/>
    <property type="evidence" value="ECO:0007669"/>
    <property type="project" value="TreeGrafter"/>
</dbReference>
<evidence type="ECO:0000259" key="10">
    <source>
        <dbReference type="Pfam" id="PF13231"/>
    </source>
</evidence>
<dbReference type="Gene3D" id="3.40.50.150">
    <property type="entry name" value="Vaccinia Virus protein VP39"/>
    <property type="match status" value="1"/>
</dbReference>
<keyword evidence="4" id="KW-0808">Transferase</keyword>
<dbReference type="InterPro" id="IPR013216">
    <property type="entry name" value="Methyltransf_11"/>
</dbReference>
<keyword evidence="5 8" id="KW-0812">Transmembrane</keyword>
<keyword evidence="7 8" id="KW-0472">Membrane</keyword>
<dbReference type="InterPro" id="IPR050297">
    <property type="entry name" value="LipidA_mod_glycosyltrf_83"/>
</dbReference>
<evidence type="ECO:0000313" key="11">
    <source>
        <dbReference type="EMBL" id="KKR49802.1"/>
    </source>
</evidence>
<evidence type="ECO:0000259" key="9">
    <source>
        <dbReference type="Pfam" id="PF08241"/>
    </source>
</evidence>
<feature type="domain" description="Glycosyltransferase RgtA/B/C/D-like" evidence="10">
    <location>
        <begin position="297"/>
        <end position="450"/>
    </location>
</feature>
<reference evidence="11 12" key="1">
    <citation type="journal article" date="2015" name="Nature">
        <title>rRNA introns, odd ribosomes, and small enigmatic genomes across a large radiation of phyla.</title>
        <authorList>
            <person name="Brown C.T."/>
            <person name="Hug L.A."/>
            <person name="Thomas B.C."/>
            <person name="Sharon I."/>
            <person name="Castelle C.J."/>
            <person name="Singh A."/>
            <person name="Wilkins M.J."/>
            <person name="Williams K.H."/>
            <person name="Banfield J.F."/>
        </authorList>
    </citation>
    <scope>NUCLEOTIDE SEQUENCE [LARGE SCALE GENOMIC DNA]</scope>
</reference>
<feature type="transmembrane region" description="Helical" evidence="8">
    <location>
        <begin position="466"/>
        <end position="485"/>
    </location>
</feature>
<evidence type="ECO:0000256" key="6">
    <source>
        <dbReference type="ARBA" id="ARBA00022989"/>
    </source>
</evidence>
<organism evidence="11 12">
    <name type="scientific">Candidatus Curtissbacteria bacterium GW2011_GWA1_40_16</name>
    <dbReference type="NCBI Taxonomy" id="1618405"/>
    <lineage>
        <taxon>Bacteria</taxon>
        <taxon>Candidatus Curtissiibacteriota</taxon>
    </lineage>
</organism>